<gene>
    <name evidence="1" type="ORF">FJU11_02955</name>
</gene>
<accession>A0A506U9V9</accession>
<protein>
    <submittedName>
        <fullName evidence="1">Uncharacterized protein</fullName>
    </submittedName>
</protein>
<evidence type="ECO:0000313" key="2">
    <source>
        <dbReference type="Proteomes" id="UP000320314"/>
    </source>
</evidence>
<dbReference type="RefSeq" id="WP_141165534.1">
    <property type="nucleotide sequence ID" value="NZ_VHLH01000004.1"/>
</dbReference>
<reference evidence="1 2" key="1">
    <citation type="submission" date="2019-06" db="EMBL/GenBank/DDBJ databases">
        <authorList>
            <person name="Li M."/>
        </authorList>
    </citation>
    <scope>NUCLEOTIDE SEQUENCE [LARGE SCALE GENOMIC DNA]</scope>
    <source>
        <strain evidence="1 2">BGMRC6574</strain>
    </source>
</reference>
<evidence type="ECO:0000313" key="1">
    <source>
        <dbReference type="EMBL" id="TPW31173.1"/>
    </source>
</evidence>
<proteinExistence type="predicted"/>
<name>A0A506U9V9_9HYPH</name>
<organism evidence="1 2">
    <name type="scientific">Pararhizobium mangrovi</name>
    <dbReference type="NCBI Taxonomy" id="2590452"/>
    <lineage>
        <taxon>Bacteria</taxon>
        <taxon>Pseudomonadati</taxon>
        <taxon>Pseudomonadota</taxon>
        <taxon>Alphaproteobacteria</taxon>
        <taxon>Hyphomicrobiales</taxon>
        <taxon>Rhizobiaceae</taxon>
        <taxon>Rhizobium/Agrobacterium group</taxon>
        <taxon>Pararhizobium</taxon>
    </lineage>
</organism>
<dbReference type="EMBL" id="VHLH01000004">
    <property type="protein sequence ID" value="TPW31173.1"/>
    <property type="molecule type" value="Genomic_DNA"/>
</dbReference>
<keyword evidence="2" id="KW-1185">Reference proteome</keyword>
<comment type="caution">
    <text evidence="1">The sequence shown here is derived from an EMBL/GenBank/DDBJ whole genome shotgun (WGS) entry which is preliminary data.</text>
</comment>
<dbReference type="Proteomes" id="UP000320314">
    <property type="component" value="Unassembled WGS sequence"/>
</dbReference>
<sequence length="118" mass="13359">MLDWQAFKGEATMQFFQFEEFGFLDGVRGVYGTVAFNFDGQVDDIPVAHNVRVKVRITTSAEQSIGDMREALYREAVEQMHRALSCAEGKSAQELFSEAQEMEAAEQKALEDWQPDLS</sequence>
<dbReference type="AlphaFoldDB" id="A0A506U9V9"/>